<evidence type="ECO:0000313" key="1">
    <source>
        <dbReference type="EMBL" id="VVB06299.1"/>
    </source>
</evidence>
<dbReference type="AlphaFoldDB" id="A0A565BY78"/>
<accession>A0A565BY78</accession>
<proteinExistence type="predicted"/>
<dbReference type="OrthoDB" id="1025468at2759"/>
<protein>
    <recommendedName>
        <fullName evidence="3">FBD domain-containing protein</fullName>
    </recommendedName>
</protein>
<keyword evidence="2" id="KW-1185">Reference proteome</keyword>
<evidence type="ECO:0000313" key="2">
    <source>
        <dbReference type="Proteomes" id="UP000489600"/>
    </source>
</evidence>
<organism evidence="1 2">
    <name type="scientific">Arabis nemorensis</name>
    <dbReference type="NCBI Taxonomy" id="586526"/>
    <lineage>
        <taxon>Eukaryota</taxon>
        <taxon>Viridiplantae</taxon>
        <taxon>Streptophyta</taxon>
        <taxon>Embryophyta</taxon>
        <taxon>Tracheophyta</taxon>
        <taxon>Spermatophyta</taxon>
        <taxon>Magnoliopsida</taxon>
        <taxon>eudicotyledons</taxon>
        <taxon>Gunneridae</taxon>
        <taxon>Pentapetalae</taxon>
        <taxon>rosids</taxon>
        <taxon>malvids</taxon>
        <taxon>Brassicales</taxon>
        <taxon>Brassicaceae</taxon>
        <taxon>Arabideae</taxon>
        <taxon>Arabis</taxon>
    </lineage>
</organism>
<comment type="caution">
    <text evidence="1">The sequence shown here is derived from an EMBL/GenBank/DDBJ whole genome shotgun (WGS) entry which is preliminary data.</text>
</comment>
<gene>
    <name evidence="1" type="ORF">ANE_LOCUS16743</name>
</gene>
<dbReference type="Proteomes" id="UP000489600">
    <property type="component" value="Unassembled WGS sequence"/>
</dbReference>
<name>A0A565BY78_9BRAS</name>
<dbReference type="EMBL" id="CABITT030000005">
    <property type="protein sequence ID" value="VVB06299.1"/>
    <property type="molecule type" value="Genomic_DNA"/>
</dbReference>
<reference evidence="1" key="1">
    <citation type="submission" date="2019-07" db="EMBL/GenBank/DDBJ databases">
        <authorList>
            <person name="Dittberner H."/>
        </authorList>
    </citation>
    <scope>NUCLEOTIDE SEQUENCE [LARGE SCALE GENOMIC DNA]</scope>
</reference>
<evidence type="ECO:0008006" key="3">
    <source>
        <dbReference type="Google" id="ProtNLM"/>
    </source>
</evidence>
<sequence length="93" mass="10189">MLLQGLDGYTSDVTRCPFQVKVLHVLGYGTTAKELEQLKSLLGGTESLEVVRVQIAEDVVVDDAMISQTYSDLMTLLGVSVSSKCQLEISYFI</sequence>